<dbReference type="EMBL" id="KQ964436">
    <property type="protein sequence ID" value="KXN73476.1"/>
    <property type="molecule type" value="Genomic_DNA"/>
</dbReference>
<proteinExistence type="inferred from homology"/>
<evidence type="ECO:0000256" key="3">
    <source>
        <dbReference type="ARBA" id="ARBA00022692"/>
    </source>
</evidence>
<dbReference type="OrthoDB" id="418595at2759"/>
<gene>
    <name evidence="9" type="ORF">CONCODRAFT_68261</name>
</gene>
<keyword evidence="5 7" id="KW-1133">Transmembrane helix</keyword>
<evidence type="ECO:0000256" key="7">
    <source>
        <dbReference type="SAM" id="Phobius"/>
    </source>
</evidence>
<dbReference type="InterPro" id="IPR022764">
    <property type="entry name" value="Peptidase_S54_rhomboid_dom"/>
</dbReference>
<keyword evidence="6 7" id="KW-0472">Membrane</keyword>
<comment type="subcellular location">
    <subcellularLocation>
        <location evidence="1">Membrane</location>
        <topology evidence="1">Multi-pass membrane protein</topology>
    </subcellularLocation>
</comment>
<feature type="transmembrane region" description="Helical" evidence="7">
    <location>
        <begin position="93"/>
        <end position="114"/>
    </location>
</feature>
<evidence type="ECO:0000313" key="10">
    <source>
        <dbReference type="Proteomes" id="UP000070444"/>
    </source>
</evidence>
<dbReference type="SUPFAM" id="SSF144091">
    <property type="entry name" value="Rhomboid-like"/>
    <property type="match status" value="1"/>
</dbReference>
<protein>
    <recommendedName>
        <fullName evidence="8">Peptidase S54 rhomboid domain-containing protein</fullName>
    </recommendedName>
</protein>
<dbReference type="InterPro" id="IPR050925">
    <property type="entry name" value="Rhomboid_protease_S54"/>
</dbReference>
<dbReference type="PANTHER" id="PTHR43731:SF14">
    <property type="entry name" value="PRESENILIN-ASSOCIATED RHOMBOID-LIKE PROTEIN, MITOCHONDRIAL"/>
    <property type="match status" value="1"/>
</dbReference>
<feature type="domain" description="Peptidase S54 rhomboid" evidence="8">
    <location>
        <begin position="18"/>
        <end position="159"/>
    </location>
</feature>
<keyword evidence="4" id="KW-0378">Hydrolase</keyword>
<feature type="transmembrane region" description="Helical" evidence="7">
    <location>
        <begin position="33"/>
        <end position="54"/>
    </location>
</feature>
<dbReference type="Gene3D" id="1.20.1540.10">
    <property type="entry name" value="Rhomboid-like"/>
    <property type="match status" value="1"/>
</dbReference>
<reference evidence="9 10" key="1">
    <citation type="journal article" date="2015" name="Genome Biol. Evol.">
        <title>Phylogenomic analyses indicate that early fungi evolved digesting cell walls of algal ancestors of land plants.</title>
        <authorList>
            <person name="Chang Y."/>
            <person name="Wang S."/>
            <person name="Sekimoto S."/>
            <person name="Aerts A.L."/>
            <person name="Choi C."/>
            <person name="Clum A."/>
            <person name="LaButti K.M."/>
            <person name="Lindquist E.A."/>
            <person name="Yee Ngan C."/>
            <person name="Ohm R.A."/>
            <person name="Salamov A.A."/>
            <person name="Grigoriev I.V."/>
            <person name="Spatafora J.W."/>
            <person name="Berbee M.L."/>
        </authorList>
    </citation>
    <scope>NUCLEOTIDE SEQUENCE [LARGE SCALE GENOMIC DNA]</scope>
    <source>
        <strain evidence="9 10">NRRL 28638</strain>
    </source>
</reference>
<evidence type="ECO:0000259" key="8">
    <source>
        <dbReference type="Pfam" id="PF01694"/>
    </source>
</evidence>
<name>A0A137PEP8_CONC2</name>
<dbReference type="GO" id="GO:0004252">
    <property type="term" value="F:serine-type endopeptidase activity"/>
    <property type="evidence" value="ECO:0007669"/>
    <property type="project" value="InterPro"/>
</dbReference>
<dbReference type="STRING" id="796925.A0A137PEP8"/>
<dbReference type="GO" id="GO:0016020">
    <property type="term" value="C:membrane"/>
    <property type="evidence" value="ECO:0007669"/>
    <property type="project" value="UniProtKB-SubCell"/>
</dbReference>
<evidence type="ECO:0000256" key="1">
    <source>
        <dbReference type="ARBA" id="ARBA00004141"/>
    </source>
</evidence>
<dbReference type="PANTHER" id="PTHR43731">
    <property type="entry name" value="RHOMBOID PROTEASE"/>
    <property type="match status" value="1"/>
</dbReference>
<dbReference type="AlphaFoldDB" id="A0A137PEP8"/>
<evidence type="ECO:0000256" key="6">
    <source>
        <dbReference type="ARBA" id="ARBA00023136"/>
    </source>
</evidence>
<keyword evidence="10" id="KW-1185">Reference proteome</keyword>
<feature type="transmembrane region" description="Helical" evidence="7">
    <location>
        <begin position="60"/>
        <end position="81"/>
    </location>
</feature>
<feature type="transmembrane region" description="Helical" evidence="7">
    <location>
        <begin position="120"/>
        <end position="139"/>
    </location>
</feature>
<dbReference type="InterPro" id="IPR035952">
    <property type="entry name" value="Rhomboid-like_sf"/>
</dbReference>
<evidence type="ECO:0000256" key="2">
    <source>
        <dbReference type="ARBA" id="ARBA00009045"/>
    </source>
</evidence>
<evidence type="ECO:0000313" key="9">
    <source>
        <dbReference type="EMBL" id="KXN73476.1"/>
    </source>
</evidence>
<evidence type="ECO:0000256" key="5">
    <source>
        <dbReference type="ARBA" id="ARBA00022989"/>
    </source>
</evidence>
<dbReference type="Pfam" id="PF01694">
    <property type="entry name" value="Rhomboid"/>
    <property type="match status" value="1"/>
</dbReference>
<organism evidence="9 10">
    <name type="scientific">Conidiobolus coronatus (strain ATCC 28846 / CBS 209.66 / NRRL 28638)</name>
    <name type="common">Delacroixia coronata</name>
    <dbReference type="NCBI Taxonomy" id="796925"/>
    <lineage>
        <taxon>Eukaryota</taxon>
        <taxon>Fungi</taxon>
        <taxon>Fungi incertae sedis</taxon>
        <taxon>Zoopagomycota</taxon>
        <taxon>Entomophthoromycotina</taxon>
        <taxon>Entomophthoromycetes</taxon>
        <taxon>Entomophthorales</taxon>
        <taxon>Ancylistaceae</taxon>
        <taxon>Conidiobolus</taxon>
    </lineage>
</organism>
<sequence>MYDIYKHWTFSIANLKEGRWYTVITSHFTHGSILHLAFNCMTLYSFGPTVAAILGVQRFLALYAISGLGGITAVYAVNNYLSKNPHPAVASRGILDGAIGASDCLFGVVTYYALTFPTSQFAFFFIPVNALLGVGVGGANSNPPRLSGRSSISHEGHLGDTKLNFL</sequence>
<comment type="similarity">
    <text evidence="2">Belongs to the peptidase S54 family.</text>
</comment>
<keyword evidence="3 7" id="KW-0812">Transmembrane</keyword>
<dbReference type="Proteomes" id="UP000070444">
    <property type="component" value="Unassembled WGS sequence"/>
</dbReference>
<evidence type="ECO:0000256" key="4">
    <source>
        <dbReference type="ARBA" id="ARBA00022801"/>
    </source>
</evidence>
<accession>A0A137PEP8</accession>